<reference evidence="2" key="1">
    <citation type="journal article" date="2015" name="Nat. Genet.">
        <title>The genome and transcriptome of the zoonotic hookworm Ancylostoma ceylanicum identify infection-specific gene families.</title>
        <authorList>
            <person name="Schwarz E.M."/>
            <person name="Hu Y."/>
            <person name="Antoshechkin I."/>
            <person name="Miller M.M."/>
            <person name="Sternberg P.W."/>
            <person name="Aroian R.V."/>
        </authorList>
    </citation>
    <scope>NUCLEOTIDE SEQUENCE</scope>
    <source>
        <strain evidence="2">HY135</strain>
    </source>
</reference>
<dbReference type="Proteomes" id="UP000024635">
    <property type="component" value="Unassembled WGS sequence"/>
</dbReference>
<dbReference type="EMBL" id="JARK01001530">
    <property type="protein sequence ID" value="EYB92414.1"/>
    <property type="molecule type" value="Genomic_DNA"/>
</dbReference>
<dbReference type="AlphaFoldDB" id="A0A016SQ17"/>
<keyword evidence="2" id="KW-1185">Reference proteome</keyword>
<organism evidence="1 2">
    <name type="scientific">Ancylostoma ceylanicum</name>
    <dbReference type="NCBI Taxonomy" id="53326"/>
    <lineage>
        <taxon>Eukaryota</taxon>
        <taxon>Metazoa</taxon>
        <taxon>Ecdysozoa</taxon>
        <taxon>Nematoda</taxon>
        <taxon>Chromadorea</taxon>
        <taxon>Rhabditida</taxon>
        <taxon>Rhabditina</taxon>
        <taxon>Rhabditomorpha</taxon>
        <taxon>Strongyloidea</taxon>
        <taxon>Ancylostomatidae</taxon>
        <taxon>Ancylostomatinae</taxon>
        <taxon>Ancylostoma</taxon>
    </lineage>
</organism>
<comment type="caution">
    <text evidence="1">The sequence shown here is derived from an EMBL/GenBank/DDBJ whole genome shotgun (WGS) entry which is preliminary data.</text>
</comment>
<accession>A0A016SQ17</accession>
<proteinExistence type="predicted"/>
<evidence type="ECO:0000313" key="1">
    <source>
        <dbReference type="EMBL" id="EYB92414.1"/>
    </source>
</evidence>
<name>A0A016SQ17_9BILA</name>
<gene>
    <name evidence="1" type="primary">Acey_s0194.g1433</name>
    <name evidence="1" type="ORF">Y032_0194g1433</name>
</gene>
<protein>
    <submittedName>
        <fullName evidence="1">Uncharacterized protein</fullName>
    </submittedName>
</protein>
<sequence length="75" mass="8806">MPQVRGPMTAYQNGIRDSVQNWRKNPFLTTYSGGANLRSQRSGPKRFLVNSLPEAYLLWRISHTEKKFLIHFLRE</sequence>
<evidence type="ECO:0000313" key="2">
    <source>
        <dbReference type="Proteomes" id="UP000024635"/>
    </source>
</evidence>